<comment type="caution">
    <text evidence="1">The sequence shown here is derived from an EMBL/GenBank/DDBJ whole genome shotgun (WGS) entry which is preliminary data.</text>
</comment>
<accession>A0A087AW76</accession>
<sequence>MVVWDHLLRTVYVEPMEGDWARQQALISEPCVDCNQCDQPLTVVSDWVTLCRILARYAQWGMGTDGLMGAAHQAAAYLGDPGEAEAVLSVLHARLAMITPTVANQRVPIRNGTSSTRFPLRGTVHDPCPRMSHLIPSPLQEAQSMLAGLFQVP</sequence>
<dbReference type="AlphaFoldDB" id="A0A087AW76"/>
<dbReference type="EMBL" id="JGYV01000010">
    <property type="protein sequence ID" value="KFI63026.1"/>
    <property type="molecule type" value="Genomic_DNA"/>
</dbReference>
<name>A0A087AW76_9BIFI</name>
<organism evidence="1 2">
    <name type="scientific">Bifidobacterium cuniculi</name>
    <dbReference type="NCBI Taxonomy" id="1688"/>
    <lineage>
        <taxon>Bacteria</taxon>
        <taxon>Bacillati</taxon>
        <taxon>Actinomycetota</taxon>
        <taxon>Actinomycetes</taxon>
        <taxon>Bifidobacteriales</taxon>
        <taxon>Bifidobacteriaceae</taxon>
        <taxon>Bifidobacterium</taxon>
    </lineage>
</organism>
<gene>
    <name evidence="1" type="ORF">BCUN_0859</name>
</gene>
<keyword evidence="2" id="KW-1185">Reference proteome</keyword>
<protein>
    <submittedName>
        <fullName evidence="1">Uncharacterized protein</fullName>
    </submittedName>
</protein>
<dbReference type="Proteomes" id="UP000029067">
    <property type="component" value="Unassembled WGS sequence"/>
</dbReference>
<dbReference type="STRING" id="1688.BCUN_0859"/>
<evidence type="ECO:0000313" key="1">
    <source>
        <dbReference type="EMBL" id="KFI63026.1"/>
    </source>
</evidence>
<reference evidence="1 2" key="1">
    <citation type="submission" date="2014-03" db="EMBL/GenBank/DDBJ databases">
        <title>Genomics of Bifidobacteria.</title>
        <authorList>
            <person name="Ventura M."/>
            <person name="Milani C."/>
            <person name="Lugli G.A."/>
        </authorList>
    </citation>
    <scope>NUCLEOTIDE SEQUENCE [LARGE SCALE GENOMIC DNA]</scope>
    <source>
        <strain evidence="1 2">LMG 10738</strain>
    </source>
</reference>
<proteinExistence type="predicted"/>
<evidence type="ECO:0000313" key="2">
    <source>
        <dbReference type="Proteomes" id="UP000029067"/>
    </source>
</evidence>